<feature type="chain" id="PRO_5022106783" evidence="1">
    <location>
        <begin position="28"/>
        <end position="331"/>
    </location>
</feature>
<dbReference type="InterPro" id="IPR007751">
    <property type="entry name" value="DUF676_lipase-like"/>
</dbReference>
<gene>
    <name evidence="3" type="ORF">HG15A2_34160</name>
</gene>
<dbReference type="RefSeq" id="WP_145061330.1">
    <property type="nucleotide sequence ID" value="NZ_CP036263.1"/>
</dbReference>
<dbReference type="SUPFAM" id="SSF53474">
    <property type="entry name" value="alpha/beta-Hydrolases"/>
    <property type="match status" value="1"/>
</dbReference>
<dbReference type="EMBL" id="CP036263">
    <property type="protein sequence ID" value="QDT00081.1"/>
    <property type="molecule type" value="Genomic_DNA"/>
</dbReference>
<reference evidence="3 4" key="1">
    <citation type="submission" date="2019-02" db="EMBL/GenBank/DDBJ databases">
        <title>Deep-cultivation of Planctomycetes and their phenomic and genomic characterization uncovers novel biology.</title>
        <authorList>
            <person name="Wiegand S."/>
            <person name="Jogler M."/>
            <person name="Boedeker C."/>
            <person name="Pinto D."/>
            <person name="Vollmers J."/>
            <person name="Rivas-Marin E."/>
            <person name="Kohn T."/>
            <person name="Peeters S.H."/>
            <person name="Heuer A."/>
            <person name="Rast P."/>
            <person name="Oberbeckmann S."/>
            <person name="Bunk B."/>
            <person name="Jeske O."/>
            <person name="Meyerdierks A."/>
            <person name="Storesund J.E."/>
            <person name="Kallscheuer N."/>
            <person name="Luecker S."/>
            <person name="Lage O.M."/>
            <person name="Pohl T."/>
            <person name="Merkel B.J."/>
            <person name="Hornburger P."/>
            <person name="Mueller R.-W."/>
            <person name="Bruemmer F."/>
            <person name="Labrenz M."/>
            <person name="Spormann A.M."/>
            <person name="Op den Camp H."/>
            <person name="Overmann J."/>
            <person name="Amann R."/>
            <person name="Jetten M.S.M."/>
            <person name="Mascher T."/>
            <person name="Medema M.H."/>
            <person name="Devos D.P."/>
            <person name="Kaster A.-K."/>
            <person name="Ovreas L."/>
            <person name="Rohde M."/>
            <person name="Galperin M.Y."/>
            <person name="Jogler C."/>
        </authorList>
    </citation>
    <scope>NUCLEOTIDE SEQUENCE [LARGE SCALE GENOMIC DNA]</scope>
    <source>
        <strain evidence="3 4">HG15A2</strain>
    </source>
</reference>
<keyword evidence="3" id="KW-0378">Hydrolase</keyword>
<keyword evidence="4" id="KW-1185">Reference proteome</keyword>
<dbReference type="PANTHER" id="PTHR37946">
    <property type="entry name" value="SLL1969 PROTEIN"/>
    <property type="match status" value="1"/>
</dbReference>
<organism evidence="3 4">
    <name type="scientific">Adhaeretor mobilis</name>
    <dbReference type="NCBI Taxonomy" id="1930276"/>
    <lineage>
        <taxon>Bacteria</taxon>
        <taxon>Pseudomonadati</taxon>
        <taxon>Planctomycetota</taxon>
        <taxon>Planctomycetia</taxon>
        <taxon>Pirellulales</taxon>
        <taxon>Lacipirellulaceae</taxon>
        <taxon>Adhaeretor</taxon>
    </lineage>
</organism>
<keyword evidence="1" id="KW-0732">Signal</keyword>
<protein>
    <submittedName>
        <fullName evidence="3">Alpha/beta hydrolase family protein</fullName>
    </submittedName>
</protein>
<sequence length="331" mass="36465" precursor="true">MTRPISLLLSALLFTTILGCASTPTQAQGGRLLGIGNKAIGGGALTWSDEVIYNGWRIQKHAVIGHYRLLDPKGYKVAIGSFENCEEKFYEARRDQAIPELPKHVVIVIHGLGATRNYMQGLADELTEKGNFATVNVGYPSTMGKIEDHSDSLASVIRHLEGVETIDFVAHSMGNIVTRHYLYDLSQLPEDQRPKVKFRRMVMISPPNHGAGMANKWAGNKLAQMFAGEPLNQLAPDLGWPELEKQLVTPDFEFGVLAGGKGDEEGYLASIPGDDDALLSVETMKLAGANDFIQVKGIHQLMAKYKSVRENTLNYLQNGYFHTAETRQPIN</sequence>
<proteinExistence type="predicted"/>
<dbReference type="KEGG" id="amob:HG15A2_34160"/>
<dbReference type="Proteomes" id="UP000319852">
    <property type="component" value="Chromosome"/>
</dbReference>
<dbReference type="GO" id="GO:0016787">
    <property type="term" value="F:hydrolase activity"/>
    <property type="evidence" value="ECO:0007669"/>
    <property type="project" value="UniProtKB-KW"/>
</dbReference>
<accession>A0A517MYW6</accession>
<feature type="signal peptide" evidence="1">
    <location>
        <begin position="1"/>
        <end position="27"/>
    </location>
</feature>
<evidence type="ECO:0000256" key="1">
    <source>
        <dbReference type="SAM" id="SignalP"/>
    </source>
</evidence>
<dbReference type="PANTHER" id="PTHR37946:SF1">
    <property type="entry name" value="SLL1969 PROTEIN"/>
    <property type="match status" value="1"/>
</dbReference>
<evidence type="ECO:0000313" key="4">
    <source>
        <dbReference type="Proteomes" id="UP000319852"/>
    </source>
</evidence>
<evidence type="ECO:0000313" key="3">
    <source>
        <dbReference type="EMBL" id="QDT00081.1"/>
    </source>
</evidence>
<evidence type="ECO:0000259" key="2">
    <source>
        <dbReference type="Pfam" id="PF05057"/>
    </source>
</evidence>
<dbReference type="PROSITE" id="PS51257">
    <property type="entry name" value="PROKAR_LIPOPROTEIN"/>
    <property type="match status" value="1"/>
</dbReference>
<dbReference type="Pfam" id="PF05057">
    <property type="entry name" value="DUF676"/>
    <property type="match status" value="1"/>
</dbReference>
<feature type="domain" description="DUF676" evidence="2">
    <location>
        <begin position="102"/>
        <end position="190"/>
    </location>
</feature>
<dbReference type="Gene3D" id="3.40.50.1820">
    <property type="entry name" value="alpha/beta hydrolase"/>
    <property type="match status" value="1"/>
</dbReference>
<dbReference type="InterPro" id="IPR029058">
    <property type="entry name" value="AB_hydrolase_fold"/>
</dbReference>
<name>A0A517MYW6_9BACT</name>
<dbReference type="AlphaFoldDB" id="A0A517MYW6"/>
<dbReference type="OrthoDB" id="556502at2"/>